<comment type="subunit">
    <text evidence="2">Heterotetramer of two alpha and two beta chains arranged as a dimer of alpha/beta heterodimers.</text>
</comment>
<reference evidence="6" key="1">
    <citation type="submission" date="2024-02" db="EMBL/GenBank/DDBJ databases">
        <authorList>
            <consortium name="ELIXIR-Norway"/>
            <consortium name="Elixir Norway"/>
        </authorList>
    </citation>
    <scope>NUCLEOTIDE SEQUENCE</scope>
</reference>
<keyword evidence="5" id="KW-0812">Transmembrane</keyword>
<gene>
    <name evidence="6" type="ORF">CSSPTR1EN2_LOCUS14994</name>
</gene>
<dbReference type="PANTHER" id="PTHR10188:SF6">
    <property type="entry name" value="N(4)-(BETA-N-ACETYLGLUCOSAMINYL)-L-ASPARAGINASE"/>
    <property type="match status" value="1"/>
</dbReference>
<dbReference type="InterPro" id="IPR029055">
    <property type="entry name" value="Ntn_hydrolases_N"/>
</dbReference>
<dbReference type="EC" id="3.4.19.5" evidence="3"/>
<feature type="transmembrane region" description="Helical" evidence="5">
    <location>
        <begin position="14"/>
        <end position="36"/>
    </location>
</feature>
<organism evidence="6 7">
    <name type="scientific">Sphagnum troendelagicum</name>
    <dbReference type="NCBI Taxonomy" id="128251"/>
    <lineage>
        <taxon>Eukaryota</taxon>
        <taxon>Viridiplantae</taxon>
        <taxon>Streptophyta</taxon>
        <taxon>Embryophyta</taxon>
        <taxon>Bryophyta</taxon>
        <taxon>Sphagnophytina</taxon>
        <taxon>Sphagnopsida</taxon>
        <taxon>Sphagnales</taxon>
        <taxon>Sphagnaceae</taxon>
        <taxon>Sphagnum</taxon>
    </lineage>
</organism>
<accession>A0ABP0UEU2</accession>
<evidence type="ECO:0000313" key="6">
    <source>
        <dbReference type="EMBL" id="CAK9219925.1"/>
    </source>
</evidence>
<evidence type="ECO:0000313" key="7">
    <source>
        <dbReference type="Proteomes" id="UP001497512"/>
    </source>
</evidence>
<evidence type="ECO:0000256" key="1">
    <source>
        <dbReference type="ARBA" id="ARBA00000306"/>
    </source>
</evidence>
<keyword evidence="4" id="KW-0068">Autocatalytic cleavage</keyword>
<dbReference type="InterPro" id="IPR000246">
    <property type="entry name" value="Peptidase_T2"/>
</dbReference>
<evidence type="ECO:0000256" key="3">
    <source>
        <dbReference type="ARBA" id="ARBA00012879"/>
    </source>
</evidence>
<evidence type="ECO:0000256" key="5">
    <source>
        <dbReference type="SAM" id="Phobius"/>
    </source>
</evidence>
<dbReference type="Proteomes" id="UP001497512">
    <property type="component" value="Chromosome 3"/>
</dbReference>
<proteinExistence type="predicted"/>
<dbReference type="SUPFAM" id="SSF56235">
    <property type="entry name" value="N-terminal nucleophile aminohydrolases (Ntn hydrolases)"/>
    <property type="match status" value="1"/>
</dbReference>
<comment type="catalytic activity">
    <reaction evidence="1">
        <text>Cleavage of a beta-linked Asp residue from the N-terminus of a polypeptide.</text>
        <dbReference type="EC" id="3.4.19.5"/>
    </reaction>
</comment>
<dbReference type="Pfam" id="PF01112">
    <property type="entry name" value="Asparaginase_2"/>
    <property type="match status" value="1"/>
</dbReference>
<sequence>MLAQMIYPHFHKDFVSYLGCNLFALLLLLLALALIIQHETHTPIVISTWRFIEAVKVAAWHVMEEGGSAVDAVVHGCSTCELLQCDGSVGYGGSPDESGETTLDAMIMDGTNMNVGAVGALRSVKGAIEAAKLVMEHTEHTLLVGDQASQFALALGLPGPANLSTAESLKAWSVWRESGCQPNYWCNVVPDSSVGCGPYRVSHLSQRMTDNKCEIFDRTDSEQFGSSSSKAVGFQNHDTISMAVIDKRGRIAAGTSTNGASHKIPGRVGDGPIVGAAAYADDDVGACGATGDGDVMMRFLPCYQVVESMRQGMDPASAAKDAIARIRRKYPSFIGAVFAVNRLGVHAGACHGWLFQYSVQDATMNDVQVFTVHPDAQ</sequence>
<dbReference type="EMBL" id="OZ019895">
    <property type="protein sequence ID" value="CAK9219925.1"/>
    <property type="molecule type" value="Genomic_DNA"/>
</dbReference>
<protein>
    <recommendedName>
        <fullName evidence="3">beta-aspartyl-peptidase</fullName>
        <ecNumber evidence="3">3.4.19.5</ecNumber>
    </recommendedName>
</protein>
<evidence type="ECO:0000256" key="2">
    <source>
        <dbReference type="ARBA" id="ARBA00011601"/>
    </source>
</evidence>
<name>A0ABP0UEU2_9BRYO</name>
<dbReference type="Gene3D" id="3.60.20.30">
    <property type="entry name" value="(Glycosyl)asparaginase"/>
    <property type="match status" value="1"/>
</dbReference>
<evidence type="ECO:0000256" key="4">
    <source>
        <dbReference type="ARBA" id="ARBA00022813"/>
    </source>
</evidence>
<keyword evidence="5" id="KW-0472">Membrane</keyword>
<keyword evidence="5" id="KW-1133">Transmembrane helix</keyword>
<dbReference type="PANTHER" id="PTHR10188">
    <property type="entry name" value="L-ASPARAGINASE"/>
    <property type="match status" value="1"/>
</dbReference>
<keyword evidence="7" id="KW-1185">Reference proteome</keyword>
<dbReference type="CDD" id="cd04513">
    <property type="entry name" value="Glycosylasparaginase"/>
    <property type="match status" value="1"/>
</dbReference>